<dbReference type="PANTHER" id="PTHR39337">
    <property type="entry name" value="BLR5642 PROTEIN"/>
    <property type="match status" value="1"/>
</dbReference>
<dbReference type="PANTHER" id="PTHR39337:SF1">
    <property type="entry name" value="BLR5642 PROTEIN"/>
    <property type="match status" value="1"/>
</dbReference>
<reference evidence="1 2" key="1">
    <citation type="submission" date="2019-07" db="EMBL/GenBank/DDBJ databases">
        <authorList>
            <person name="Duangmal K."/>
            <person name="Teo W.F.A."/>
        </authorList>
    </citation>
    <scope>NUCLEOTIDE SEQUENCE [LARGE SCALE GENOMIC DNA]</scope>
    <source>
        <strain evidence="1 2">TBRC 6029</strain>
    </source>
</reference>
<accession>A0A558BIQ0</accession>
<protein>
    <submittedName>
        <fullName evidence="1">DUF488 domain-containing protein</fullName>
    </submittedName>
</protein>
<dbReference type="OrthoDB" id="9789109at2"/>
<gene>
    <name evidence="1" type="ORF">FNH05_25705</name>
</gene>
<reference evidence="1 2" key="2">
    <citation type="submission" date="2019-08" db="EMBL/GenBank/DDBJ databases">
        <title>Amycolatopsis acidicola sp. nov., isolated from peat swamp forest soil.</title>
        <authorList>
            <person name="Srisuk N."/>
        </authorList>
    </citation>
    <scope>NUCLEOTIDE SEQUENCE [LARGE SCALE GENOMIC DNA]</scope>
    <source>
        <strain evidence="1 2">TBRC 6029</strain>
    </source>
</reference>
<dbReference type="AlphaFoldDB" id="A0A558BIQ0"/>
<name>A0A558BIQ0_9PSEU</name>
<proteinExistence type="predicted"/>
<dbReference type="RefSeq" id="WP_144591282.1">
    <property type="nucleotide sequence ID" value="NZ_VJWX01000318.1"/>
</dbReference>
<evidence type="ECO:0000313" key="2">
    <source>
        <dbReference type="Proteomes" id="UP000320011"/>
    </source>
</evidence>
<dbReference type="Proteomes" id="UP000320011">
    <property type="component" value="Unassembled WGS sequence"/>
</dbReference>
<organism evidence="1 2">
    <name type="scientific">Amycolatopsis rhizosphaerae</name>
    <dbReference type="NCBI Taxonomy" id="2053003"/>
    <lineage>
        <taxon>Bacteria</taxon>
        <taxon>Bacillati</taxon>
        <taxon>Actinomycetota</taxon>
        <taxon>Actinomycetes</taxon>
        <taxon>Pseudonocardiales</taxon>
        <taxon>Pseudonocardiaceae</taxon>
        <taxon>Amycolatopsis</taxon>
    </lineage>
</organism>
<dbReference type="Pfam" id="PF04343">
    <property type="entry name" value="DUF488"/>
    <property type="match status" value="1"/>
</dbReference>
<dbReference type="InterPro" id="IPR007438">
    <property type="entry name" value="DUF488"/>
</dbReference>
<comment type="caution">
    <text evidence="1">The sequence shown here is derived from an EMBL/GenBank/DDBJ whole genome shotgun (WGS) entry which is preliminary data.</text>
</comment>
<sequence>MSTVSSCHAPFGVGYEGLDLDGFVASLIDADADVLVDVRLTPISRKRGFSKRALGEAIEAAGMTYLHLPSLGNPKVNRQGFGGSNVELNHARAVYARLISEKPESQAALAELAEVARYQRVAVMCFEADQNRCHRHVVLAELQRRATVEMVTA</sequence>
<keyword evidence="2" id="KW-1185">Reference proteome</keyword>
<evidence type="ECO:0000313" key="1">
    <source>
        <dbReference type="EMBL" id="TVT36400.1"/>
    </source>
</evidence>
<dbReference type="EMBL" id="VJWX01000318">
    <property type="protein sequence ID" value="TVT36400.1"/>
    <property type="molecule type" value="Genomic_DNA"/>
</dbReference>